<keyword evidence="2" id="KW-0156">Chromatin regulator</keyword>
<dbReference type="Gene3D" id="1.10.274.30">
    <property type="entry name" value="MRG domain"/>
    <property type="match status" value="1"/>
</dbReference>
<feature type="compositionally biased region" description="Basic and acidic residues" evidence="6">
    <location>
        <begin position="100"/>
        <end position="109"/>
    </location>
</feature>
<feature type="domain" description="MRG" evidence="7">
    <location>
        <begin position="108"/>
        <end position="270"/>
    </location>
</feature>
<dbReference type="STRING" id="448386.A0A2V3IS34"/>
<feature type="domain" description="MSL3 chromodomain-like" evidence="8">
    <location>
        <begin position="17"/>
        <end position="84"/>
    </location>
</feature>
<dbReference type="PIRSF" id="PIRSF038133">
    <property type="entry name" value="HAT_Nua4_EAF3/MRG15"/>
    <property type="match status" value="1"/>
</dbReference>
<comment type="caution">
    <text evidence="9">The sequence shown here is derived from an EMBL/GenBank/DDBJ whole genome shotgun (WGS) entry which is preliminary data.</text>
</comment>
<dbReference type="Pfam" id="PF05712">
    <property type="entry name" value="MRG"/>
    <property type="match status" value="1"/>
</dbReference>
<evidence type="ECO:0000256" key="6">
    <source>
        <dbReference type="SAM" id="MobiDB-lite"/>
    </source>
</evidence>
<dbReference type="InterPro" id="IPR026541">
    <property type="entry name" value="MRG_dom"/>
</dbReference>
<reference evidence="9 10" key="1">
    <citation type="journal article" date="2018" name="Mol. Biol. Evol.">
        <title>Analysis of the draft genome of the red seaweed Gracilariopsis chorda provides insights into genome size evolution in Rhodophyta.</title>
        <authorList>
            <person name="Lee J."/>
            <person name="Yang E.C."/>
            <person name="Graf L."/>
            <person name="Yang J.H."/>
            <person name="Qiu H."/>
            <person name="Zel Zion U."/>
            <person name="Chan C.X."/>
            <person name="Stephens T.G."/>
            <person name="Weber A.P.M."/>
            <person name="Boo G.H."/>
            <person name="Boo S.M."/>
            <person name="Kim K.M."/>
            <person name="Shin Y."/>
            <person name="Jung M."/>
            <person name="Lee S.J."/>
            <person name="Yim H.S."/>
            <person name="Lee J.H."/>
            <person name="Bhattacharya D."/>
            <person name="Yoon H.S."/>
        </authorList>
    </citation>
    <scope>NUCLEOTIDE SEQUENCE [LARGE SCALE GENOMIC DNA]</scope>
    <source>
        <strain evidence="9 10">SKKU-2015</strain>
        <tissue evidence="9">Whole body</tissue>
    </source>
</reference>
<evidence type="ECO:0000256" key="1">
    <source>
        <dbReference type="ARBA" id="ARBA00004123"/>
    </source>
</evidence>
<evidence type="ECO:0000313" key="10">
    <source>
        <dbReference type="Proteomes" id="UP000247409"/>
    </source>
</evidence>
<dbReference type="InterPro" id="IPR038217">
    <property type="entry name" value="MRG_C_sf"/>
</dbReference>
<evidence type="ECO:0000259" key="8">
    <source>
        <dbReference type="Pfam" id="PF22732"/>
    </source>
</evidence>
<dbReference type="PROSITE" id="PS51640">
    <property type="entry name" value="MRG"/>
    <property type="match status" value="1"/>
</dbReference>
<name>A0A2V3IS34_9FLOR</name>
<organism evidence="9 10">
    <name type="scientific">Gracilariopsis chorda</name>
    <dbReference type="NCBI Taxonomy" id="448386"/>
    <lineage>
        <taxon>Eukaryota</taxon>
        <taxon>Rhodophyta</taxon>
        <taxon>Florideophyceae</taxon>
        <taxon>Rhodymeniophycidae</taxon>
        <taxon>Gracilariales</taxon>
        <taxon>Gracilariaceae</taxon>
        <taxon>Gracilariopsis</taxon>
    </lineage>
</organism>
<accession>A0A2V3IS34</accession>
<dbReference type="PANTHER" id="PTHR10880:SF15">
    <property type="entry name" value="MSL COMPLEX SUBUNIT 3"/>
    <property type="match status" value="1"/>
</dbReference>
<comment type="subcellular location">
    <subcellularLocation>
        <location evidence="1">Nucleus</location>
    </subcellularLocation>
</comment>
<evidence type="ECO:0000259" key="7">
    <source>
        <dbReference type="Pfam" id="PF05712"/>
    </source>
</evidence>
<dbReference type="EMBL" id="NBIV01000077">
    <property type="protein sequence ID" value="PXF44926.1"/>
    <property type="molecule type" value="Genomic_DNA"/>
</dbReference>
<dbReference type="GO" id="GO:0006325">
    <property type="term" value="P:chromatin organization"/>
    <property type="evidence" value="ECO:0007669"/>
    <property type="project" value="UniProtKB-KW"/>
</dbReference>
<dbReference type="Gene3D" id="2.30.30.140">
    <property type="match status" value="1"/>
</dbReference>
<dbReference type="InterPro" id="IPR053820">
    <property type="entry name" value="MSL3_chromo-like"/>
</dbReference>
<feature type="compositionally biased region" description="Low complexity" evidence="6">
    <location>
        <begin position="112"/>
        <end position="121"/>
    </location>
</feature>
<proteinExistence type="predicted"/>
<sequence>MTKVPDHDRPVPSETDFEVRDVVLAFHNNLLYEATILQVESVPPHRPHAYLVHFQGWTKSWDERVSSDMVFEHNEDNLRIAHRLLDGANRMRQQAAQPAENERDNKPPPEKPNNNTPSTPELFQLPPALQRQLVDEWDTVTRESRLVRLPRTPTVQDVLHKWVASRRQSADKATREVAEGLQIYFDASLPMILLYRFERLQYRTQVENSDRPPSAMYGPEHLLRLLLKLPFILEDGPIEKEKLQVIAEKANELGKYLQKHGKALFLSEYDPAPAAYVQAATKA</sequence>
<evidence type="ECO:0000256" key="4">
    <source>
        <dbReference type="ARBA" id="ARBA00023163"/>
    </source>
</evidence>
<keyword evidence="10" id="KW-1185">Reference proteome</keyword>
<protein>
    <submittedName>
        <fullName evidence="9">Protein MRG2</fullName>
    </submittedName>
</protein>
<keyword evidence="5" id="KW-0539">Nucleus</keyword>
<evidence type="ECO:0000256" key="5">
    <source>
        <dbReference type="ARBA" id="ARBA00023242"/>
    </source>
</evidence>
<dbReference type="GO" id="GO:0005634">
    <property type="term" value="C:nucleus"/>
    <property type="evidence" value="ECO:0007669"/>
    <property type="project" value="UniProtKB-SubCell"/>
</dbReference>
<dbReference type="SUPFAM" id="SSF54160">
    <property type="entry name" value="Chromo domain-like"/>
    <property type="match status" value="1"/>
</dbReference>
<evidence type="ECO:0000313" key="9">
    <source>
        <dbReference type="EMBL" id="PXF44926.1"/>
    </source>
</evidence>
<dbReference type="GO" id="GO:0006355">
    <property type="term" value="P:regulation of DNA-templated transcription"/>
    <property type="evidence" value="ECO:0007669"/>
    <property type="project" value="InterPro"/>
</dbReference>
<evidence type="ECO:0000256" key="2">
    <source>
        <dbReference type="ARBA" id="ARBA00022853"/>
    </source>
</evidence>
<gene>
    <name evidence="9" type="ORF">BWQ96_05290</name>
</gene>
<dbReference type="Pfam" id="PF22732">
    <property type="entry name" value="MSL3_chromo-like"/>
    <property type="match status" value="1"/>
</dbReference>
<dbReference type="InterPro" id="IPR016197">
    <property type="entry name" value="Chromo-like_dom_sf"/>
</dbReference>
<dbReference type="GO" id="GO:0000123">
    <property type="term" value="C:histone acetyltransferase complex"/>
    <property type="evidence" value="ECO:0007669"/>
    <property type="project" value="TreeGrafter"/>
</dbReference>
<dbReference type="PANTHER" id="PTHR10880">
    <property type="entry name" value="MORTALITY FACTOR 4-LIKE PROTEIN"/>
    <property type="match status" value="1"/>
</dbReference>
<dbReference type="Proteomes" id="UP000247409">
    <property type="component" value="Unassembled WGS sequence"/>
</dbReference>
<dbReference type="InterPro" id="IPR008676">
    <property type="entry name" value="MRG"/>
</dbReference>
<dbReference type="OrthoDB" id="124855at2759"/>
<keyword evidence="3" id="KW-0805">Transcription regulation</keyword>
<evidence type="ECO:0000256" key="3">
    <source>
        <dbReference type="ARBA" id="ARBA00023015"/>
    </source>
</evidence>
<feature type="region of interest" description="Disordered" evidence="6">
    <location>
        <begin position="90"/>
        <end position="123"/>
    </location>
</feature>
<keyword evidence="4" id="KW-0804">Transcription</keyword>
<dbReference type="AlphaFoldDB" id="A0A2V3IS34"/>